<dbReference type="PANTHER" id="PTHR48025:SF1">
    <property type="entry name" value="RRM DOMAIN-CONTAINING PROTEIN"/>
    <property type="match status" value="1"/>
</dbReference>
<feature type="region of interest" description="Disordered" evidence="3">
    <location>
        <begin position="1"/>
        <end position="55"/>
    </location>
</feature>
<dbReference type="InterPro" id="IPR035979">
    <property type="entry name" value="RBD_domain_sf"/>
</dbReference>
<evidence type="ECO:0000256" key="1">
    <source>
        <dbReference type="ARBA" id="ARBA00022884"/>
    </source>
</evidence>
<evidence type="ECO:0000313" key="6">
    <source>
        <dbReference type="Proteomes" id="UP000799770"/>
    </source>
</evidence>
<evidence type="ECO:0000256" key="2">
    <source>
        <dbReference type="PROSITE-ProRule" id="PRU00176"/>
    </source>
</evidence>
<protein>
    <recommendedName>
        <fullName evidence="4">RRM domain-containing protein</fullName>
    </recommendedName>
</protein>
<keyword evidence="6" id="KW-1185">Reference proteome</keyword>
<evidence type="ECO:0000256" key="3">
    <source>
        <dbReference type="SAM" id="MobiDB-lite"/>
    </source>
</evidence>
<accession>A0A6A5ZD66</accession>
<proteinExistence type="predicted"/>
<gene>
    <name evidence="5" type="ORF">BDV96DRAFT_599060</name>
</gene>
<organism evidence="5 6">
    <name type="scientific">Lophiotrema nucula</name>
    <dbReference type="NCBI Taxonomy" id="690887"/>
    <lineage>
        <taxon>Eukaryota</taxon>
        <taxon>Fungi</taxon>
        <taxon>Dikarya</taxon>
        <taxon>Ascomycota</taxon>
        <taxon>Pezizomycotina</taxon>
        <taxon>Dothideomycetes</taxon>
        <taxon>Pleosporomycetidae</taxon>
        <taxon>Pleosporales</taxon>
        <taxon>Lophiotremataceae</taxon>
        <taxon>Lophiotrema</taxon>
    </lineage>
</organism>
<feature type="compositionally biased region" description="Polar residues" evidence="3">
    <location>
        <begin position="1"/>
        <end position="12"/>
    </location>
</feature>
<dbReference type="PANTHER" id="PTHR48025">
    <property type="entry name" value="OS02G0815200 PROTEIN"/>
    <property type="match status" value="1"/>
</dbReference>
<evidence type="ECO:0000259" key="4">
    <source>
        <dbReference type="PROSITE" id="PS50102"/>
    </source>
</evidence>
<feature type="domain" description="RRM" evidence="4">
    <location>
        <begin position="181"/>
        <end position="267"/>
    </location>
</feature>
<feature type="domain" description="RRM" evidence="4">
    <location>
        <begin position="58"/>
        <end position="137"/>
    </location>
</feature>
<dbReference type="InterPro" id="IPR012677">
    <property type="entry name" value="Nucleotide-bd_a/b_plait_sf"/>
</dbReference>
<dbReference type="EMBL" id="ML977321">
    <property type="protein sequence ID" value="KAF2116328.1"/>
    <property type="molecule type" value="Genomic_DNA"/>
</dbReference>
<dbReference type="InterPro" id="IPR000504">
    <property type="entry name" value="RRM_dom"/>
</dbReference>
<dbReference type="SMART" id="SM00360">
    <property type="entry name" value="RRM"/>
    <property type="match status" value="2"/>
</dbReference>
<name>A0A6A5ZD66_9PLEO</name>
<dbReference type="Proteomes" id="UP000799770">
    <property type="component" value="Unassembled WGS sequence"/>
</dbReference>
<reference evidence="5" key="1">
    <citation type="journal article" date="2020" name="Stud. Mycol.">
        <title>101 Dothideomycetes genomes: a test case for predicting lifestyles and emergence of pathogens.</title>
        <authorList>
            <person name="Haridas S."/>
            <person name="Albert R."/>
            <person name="Binder M."/>
            <person name="Bloem J."/>
            <person name="Labutti K."/>
            <person name="Salamov A."/>
            <person name="Andreopoulos B."/>
            <person name="Baker S."/>
            <person name="Barry K."/>
            <person name="Bills G."/>
            <person name="Bluhm B."/>
            <person name="Cannon C."/>
            <person name="Castanera R."/>
            <person name="Culley D."/>
            <person name="Daum C."/>
            <person name="Ezra D."/>
            <person name="Gonzalez J."/>
            <person name="Henrissat B."/>
            <person name="Kuo A."/>
            <person name="Liang C."/>
            <person name="Lipzen A."/>
            <person name="Lutzoni F."/>
            <person name="Magnuson J."/>
            <person name="Mondo S."/>
            <person name="Nolan M."/>
            <person name="Ohm R."/>
            <person name="Pangilinan J."/>
            <person name="Park H.-J."/>
            <person name="Ramirez L."/>
            <person name="Alfaro M."/>
            <person name="Sun H."/>
            <person name="Tritt A."/>
            <person name="Yoshinaga Y."/>
            <person name="Zwiers L.-H."/>
            <person name="Turgeon B."/>
            <person name="Goodwin S."/>
            <person name="Spatafora J."/>
            <person name="Crous P."/>
            <person name="Grigoriev I."/>
        </authorList>
    </citation>
    <scope>NUCLEOTIDE SEQUENCE</scope>
    <source>
        <strain evidence="5">CBS 627.86</strain>
    </source>
</reference>
<keyword evidence="1 2" id="KW-0694">RNA-binding</keyword>
<dbReference type="SUPFAM" id="SSF54928">
    <property type="entry name" value="RNA-binding domain, RBD"/>
    <property type="match status" value="1"/>
</dbReference>
<dbReference type="Gene3D" id="3.30.70.330">
    <property type="match status" value="2"/>
</dbReference>
<dbReference type="CDD" id="cd00590">
    <property type="entry name" value="RRM_SF"/>
    <property type="match status" value="2"/>
</dbReference>
<evidence type="ECO:0000313" key="5">
    <source>
        <dbReference type="EMBL" id="KAF2116328.1"/>
    </source>
</evidence>
<dbReference type="PROSITE" id="PS50102">
    <property type="entry name" value="RRM"/>
    <property type="match status" value="2"/>
</dbReference>
<sequence length="287" mass="31997">MSTNRALTSNNWRVKAAPGSESHASRRKIAMRSEEPKWKSGKFPRQKNAKDQSTAADNRIYVGNLPYLAKRSDLETFLKDKGLEVRNIDMSIDRFTGRNPSYCFVDLATVEAATSAVQGLNGANFLGRPLKIGPGQLKRDVPQQEPLISSRWVSSPPTDPATDTLPDLLPLHMLDPINEGRRLYVGGLPKPLDQHTSDQALRTLFQDSHVVAVSKVKSPHESTKDMPGNHYYAFVDLSSKEDMDAAIRNIDGKAMWGGVLRVNQSRSLPFKIFERARYGVDYSAQSE</sequence>
<dbReference type="InterPro" id="IPR050502">
    <property type="entry name" value="Euk_RNA-bind_prot"/>
</dbReference>
<dbReference type="Pfam" id="PF00076">
    <property type="entry name" value="RRM_1"/>
    <property type="match status" value="2"/>
</dbReference>
<dbReference type="AlphaFoldDB" id="A0A6A5ZD66"/>
<dbReference type="OrthoDB" id="272703at2759"/>
<dbReference type="GO" id="GO:0003723">
    <property type="term" value="F:RNA binding"/>
    <property type="evidence" value="ECO:0007669"/>
    <property type="project" value="UniProtKB-UniRule"/>
</dbReference>